<gene>
    <name evidence="1" type="ORF">LITE_LOCUS34063</name>
</gene>
<protein>
    <submittedName>
        <fullName evidence="1">Uncharacterized protein</fullName>
    </submittedName>
</protein>
<reference evidence="1" key="1">
    <citation type="submission" date="2022-08" db="EMBL/GenBank/DDBJ databases">
        <authorList>
            <person name="Gutierrez-Valencia J."/>
        </authorList>
    </citation>
    <scope>NUCLEOTIDE SEQUENCE</scope>
</reference>
<sequence length="79" mass="8984">MKEAELFWNFSLVEPGSGAFVSFWYDRWISNPSLAANFPRVAAVSTNLDARINDIVELSDLCGFLTRRQAFRSNPCTEH</sequence>
<accession>A0AAV0NM47</accession>
<evidence type="ECO:0000313" key="1">
    <source>
        <dbReference type="EMBL" id="CAI0459557.1"/>
    </source>
</evidence>
<evidence type="ECO:0000313" key="2">
    <source>
        <dbReference type="Proteomes" id="UP001154282"/>
    </source>
</evidence>
<organism evidence="1 2">
    <name type="scientific">Linum tenue</name>
    <dbReference type="NCBI Taxonomy" id="586396"/>
    <lineage>
        <taxon>Eukaryota</taxon>
        <taxon>Viridiplantae</taxon>
        <taxon>Streptophyta</taxon>
        <taxon>Embryophyta</taxon>
        <taxon>Tracheophyta</taxon>
        <taxon>Spermatophyta</taxon>
        <taxon>Magnoliopsida</taxon>
        <taxon>eudicotyledons</taxon>
        <taxon>Gunneridae</taxon>
        <taxon>Pentapetalae</taxon>
        <taxon>rosids</taxon>
        <taxon>fabids</taxon>
        <taxon>Malpighiales</taxon>
        <taxon>Linaceae</taxon>
        <taxon>Linum</taxon>
    </lineage>
</organism>
<proteinExistence type="predicted"/>
<comment type="caution">
    <text evidence="1">The sequence shown here is derived from an EMBL/GenBank/DDBJ whole genome shotgun (WGS) entry which is preliminary data.</text>
</comment>
<keyword evidence="2" id="KW-1185">Reference proteome</keyword>
<dbReference type="AlphaFoldDB" id="A0AAV0NM47"/>
<dbReference type="Proteomes" id="UP001154282">
    <property type="component" value="Unassembled WGS sequence"/>
</dbReference>
<dbReference type="EMBL" id="CAMGYJ010000008">
    <property type="protein sequence ID" value="CAI0459557.1"/>
    <property type="molecule type" value="Genomic_DNA"/>
</dbReference>
<name>A0AAV0NM47_9ROSI</name>